<dbReference type="InterPro" id="IPR000524">
    <property type="entry name" value="Tscrpt_reg_HTH_GntR"/>
</dbReference>
<dbReference type="SMART" id="SM00345">
    <property type="entry name" value="HTH_GNTR"/>
    <property type="match status" value="1"/>
</dbReference>
<dbReference type="HOGENOM" id="CLU_017584_9_4_11"/>
<dbReference type="GO" id="GO:0003700">
    <property type="term" value="F:DNA-binding transcription factor activity"/>
    <property type="evidence" value="ECO:0007669"/>
    <property type="project" value="InterPro"/>
</dbReference>
<dbReference type="InterPro" id="IPR011711">
    <property type="entry name" value="GntR_C"/>
</dbReference>
<dbReference type="PROSITE" id="PS50949">
    <property type="entry name" value="HTH_GNTR"/>
    <property type="match status" value="1"/>
</dbReference>
<reference evidence="5 6" key="1">
    <citation type="journal article" date="2009" name="Stand. Genomic Sci.">
        <title>Complete genome sequence of Stackebrandtia nassauensis type strain (LLR-40K-21).</title>
        <authorList>
            <person name="Munk C."/>
            <person name="Lapidus A."/>
            <person name="Copeland A."/>
            <person name="Jando M."/>
            <person name="Mayilraj S."/>
            <person name="Glavina Del Rio T."/>
            <person name="Nolan M."/>
            <person name="Chen F."/>
            <person name="Lucas S."/>
            <person name="Tice H."/>
            <person name="Cheng J.F."/>
            <person name="Han C."/>
            <person name="Detter J.C."/>
            <person name="Bruce D."/>
            <person name="Goodwin L."/>
            <person name="Chain P."/>
            <person name="Pitluck S."/>
            <person name="Goker M."/>
            <person name="Ovchinikova G."/>
            <person name="Pati A."/>
            <person name="Ivanova N."/>
            <person name="Mavromatis K."/>
            <person name="Chen A."/>
            <person name="Palaniappan K."/>
            <person name="Land M."/>
            <person name="Hauser L."/>
            <person name="Chang Y.J."/>
            <person name="Jeffries C.D."/>
            <person name="Bristow J."/>
            <person name="Eisen J.A."/>
            <person name="Markowitz V."/>
            <person name="Hugenholtz P."/>
            <person name="Kyrpides N.C."/>
            <person name="Klenk H.P."/>
        </authorList>
    </citation>
    <scope>NUCLEOTIDE SEQUENCE [LARGE SCALE GENOMIC DNA]</scope>
    <source>
        <strain evidence="6">DSM 44728 / CIP 108903 / NRRL B-16338 / NBRC 102104 / LLR-40K-21</strain>
    </source>
</reference>
<dbReference type="Pfam" id="PF07729">
    <property type="entry name" value="FCD"/>
    <property type="match status" value="1"/>
</dbReference>
<dbReference type="AlphaFoldDB" id="D3QC34"/>
<dbReference type="EMBL" id="CP001778">
    <property type="protein sequence ID" value="ADD39768.1"/>
    <property type="molecule type" value="Genomic_DNA"/>
</dbReference>
<keyword evidence="6" id="KW-1185">Reference proteome</keyword>
<evidence type="ECO:0000313" key="6">
    <source>
        <dbReference type="Proteomes" id="UP000000844"/>
    </source>
</evidence>
<dbReference type="InterPro" id="IPR036390">
    <property type="entry name" value="WH_DNA-bd_sf"/>
</dbReference>
<dbReference type="PANTHER" id="PTHR43537">
    <property type="entry name" value="TRANSCRIPTIONAL REGULATOR, GNTR FAMILY"/>
    <property type="match status" value="1"/>
</dbReference>
<dbReference type="SUPFAM" id="SSF46785">
    <property type="entry name" value="Winged helix' DNA-binding domain"/>
    <property type="match status" value="1"/>
</dbReference>
<dbReference type="CDD" id="cd07377">
    <property type="entry name" value="WHTH_GntR"/>
    <property type="match status" value="1"/>
</dbReference>
<gene>
    <name evidence="5" type="ordered locus">Snas_0046</name>
</gene>
<dbReference type="SUPFAM" id="SSF48008">
    <property type="entry name" value="GntR ligand-binding domain-like"/>
    <property type="match status" value="1"/>
</dbReference>
<dbReference type="Pfam" id="PF00392">
    <property type="entry name" value="GntR"/>
    <property type="match status" value="1"/>
</dbReference>
<dbReference type="RefSeq" id="WP_013015339.1">
    <property type="nucleotide sequence ID" value="NC_013947.1"/>
</dbReference>
<dbReference type="SMART" id="SM00895">
    <property type="entry name" value="FCD"/>
    <property type="match status" value="1"/>
</dbReference>
<protein>
    <submittedName>
        <fullName evidence="5">GntR domain protein</fullName>
    </submittedName>
</protein>
<dbReference type="Gene3D" id="1.10.10.10">
    <property type="entry name" value="Winged helix-like DNA-binding domain superfamily/Winged helix DNA-binding domain"/>
    <property type="match status" value="1"/>
</dbReference>
<dbReference type="InterPro" id="IPR036388">
    <property type="entry name" value="WH-like_DNA-bd_sf"/>
</dbReference>
<evidence type="ECO:0000259" key="4">
    <source>
        <dbReference type="PROSITE" id="PS50949"/>
    </source>
</evidence>
<accession>D3QC34</accession>
<dbReference type="PANTHER" id="PTHR43537:SF44">
    <property type="entry name" value="GNTR FAMILY REGULATORY PROTEIN"/>
    <property type="match status" value="1"/>
</dbReference>
<keyword evidence="2" id="KW-0238">DNA-binding</keyword>
<proteinExistence type="predicted"/>
<organism evidence="5 6">
    <name type="scientific">Stackebrandtia nassauensis (strain DSM 44728 / CIP 108903 / NRRL B-16338 / NBRC 102104 / LLR-40K-21)</name>
    <dbReference type="NCBI Taxonomy" id="446470"/>
    <lineage>
        <taxon>Bacteria</taxon>
        <taxon>Bacillati</taxon>
        <taxon>Actinomycetota</taxon>
        <taxon>Actinomycetes</taxon>
        <taxon>Glycomycetales</taxon>
        <taxon>Glycomycetaceae</taxon>
        <taxon>Stackebrandtia</taxon>
    </lineage>
</organism>
<keyword evidence="1" id="KW-0805">Transcription regulation</keyword>
<evidence type="ECO:0000256" key="3">
    <source>
        <dbReference type="ARBA" id="ARBA00023163"/>
    </source>
</evidence>
<sequence length="235" mass="25967">MTNYTRRGLHGQTVREVARRILTGELPPGATIAVTELEAEMDVSRTAMREALKVLSAKGLVGARQKRGTFVRERSDWNLLDADIIRWQFADRSDEAFLDNLHELRGIVEPAGVRLAAERRTEADLRAIDAALAKMATAQAEGDTTLAVTADLEFHRALLTATHNELLERMEVLIETGLATRDRLVHGAHPHDDPVPSHRAVAEAVRRGFPAAAEQAMRELLDKAKNDQRRTTGGS</sequence>
<evidence type="ECO:0000256" key="1">
    <source>
        <dbReference type="ARBA" id="ARBA00023015"/>
    </source>
</evidence>
<keyword evidence="3" id="KW-0804">Transcription</keyword>
<dbReference type="Proteomes" id="UP000000844">
    <property type="component" value="Chromosome"/>
</dbReference>
<dbReference type="STRING" id="446470.Snas_0046"/>
<evidence type="ECO:0000313" key="5">
    <source>
        <dbReference type="EMBL" id="ADD39768.1"/>
    </source>
</evidence>
<name>D3QC34_STANL</name>
<dbReference type="Gene3D" id="1.20.120.530">
    <property type="entry name" value="GntR ligand-binding domain-like"/>
    <property type="match status" value="1"/>
</dbReference>
<evidence type="ECO:0000256" key="2">
    <source>
        <dbReference type="ARBA" id="ARBA00023125"/>
    </source>
</evidence>
<dbReference type="KEGG" id="sna:Snas_0046"/>
<dbReference type="eggNOG" id="COG2186">
    <property type="taxonomic scope" value="Bacteria"/>
</dbReference>
<dbReference type="GO" id="GO:0003677">
    <property type="term" value="F:DNA binding"/>
    <property type="evidence" value="ECO:0007669"/>
    <property type="project" value="UniProtKB-KW"/>
</dbReference>
<dbReference type="OrthoDB" id="4164516at2"/>
<feature type="domain" description="HTH gntR-type" evidence="4">
    <location>
        <begin position="7"/>
        <end position="74"/>
    </location>
</feature>
<dbReference type="InterPro" id="IPR008920">
    <property type="entry name" value="TF_FadR/GntR_C"/>
</dbReference>